<keyword evidence="12" id="KW-1185">Reference proteome</keyword>
<dbReference type="PANTHER" id="PTHR45624:SF6">
    <property type="entry name" value="SOLUTE CARRIER FAMILY 25 MEMBER 45"/>
    <property type="match status" value="1"/>
</dbReference>
<dbReference type="InterPro" id="IPR050567">
    <property type="entry name" value="Mitochondrial_Carrier"/>
</dbReference>
<dbReference type="GO" id="GO:0022857">
    <property type="term" value="F:transmembrane transporter activity"/>
    <property type="evidence" value="ECO:0007669"/>
    <property type="project" value="TreeGrafter"/>
</dbReference>
<dbReference type="PANTHER" id="PTHR45624">
    <property type="entry name" value="MITOCHONDRIAL BASIC AMINO ACIDS TRANSPORTER-RELATED"/>
    <property type="match status" value="1"/>
</dbReference>
<organism evidence="11 12">
    <name type="scientific">Sinocyclocheilus grahami</name>
    <name type="common">Dianchi golden-line fish</name>
    <name type="synonym">Barbus grahami</name>
    <dbReference type="NCBI Taxonomy" id="75366"/>
    <lineage>
        <taxon>Eukaryota</taxon>
        <taxon>Metazoa</taxon>
        <taxon>Chordata</taxon>
        <taxon>Craniata</taxon>
        <taxon>Vertebrata</taxon>
        <taxon>Euteleostomi</taxon>
        <taxon>Actinopterygii</taxon>
        <taxon>Neopterygii</taxon>
        <taxon>Teleostei</taxon>
        <taxon>Ostariophysi</taxon>
        <taxon>Cypriniformes</taxon>
        <taxon>Cyprinidae</taxon>
        <taxon>Cyprininae</taxon>
        <taxon>Sinocyclocheilus</taxon>
    </lineage>
</organism>
<dbReference type="InterPro" id="IPR023395">
    <property type="entry name" value="MCP_dom_sf"/>
</dbReference>
<evidence type="ECO:0000256" key="1">
    <source>
        <dbReference type="ARBA" id="ARBA00004225"/>
    </source>
</evidence>
<comment type="subcellular location">
    <subcellularLocation>
        <location evidence="1">Mitochondrion membrane</location>
        <topology evidence="1">Multi-pass membrane protein</topology>
    </subcellularLocation>
</comment>
<dbReference type="Pfam" id="PF00153">
    <property type="entry name" value="Mito_carr"/>
    <property type="match status" value="1"/>
</dbReference>
<evidence type="ECO:0000256" key="5">
    <source>
        <dbReference type="ARBA" id="ARBA00022737"/>
    </source>
</evidence>
<keyword evidence="5" id="KW-0677">Repeat</keyword>
<keyword evidence="3 10" id="KW-0813">Transport</keyword>
<sequence length="197" mass="21933">MCQNFLQLNKEKTEVIAFGNKNEVLEVNAYLDFRGQTTKNQVKNLGVIYMCYINKLFHGFFKGMSFPVLSVAISNSVVFGSYSNVKQSPLTAVFMAGCFSGLAQASLGIKPLFVTAPIDLVKVRLQNQTNSGGNKYRGPLHCIAVILREDGVKGLFRGMWALALRDVPCFGLYFLPYELTCRWLTEKGKQPGNSINK</sequence>
<dbReference type="AlphaFoldDB" id="A0A672P679"/>
<keyword evidence="8 9" id="KW-0472">Membrane</keyword>
<dbReference type="GO" id="GO:0031966">
    <property type="term" value="C:mitochondrial membrane"/>
    <property type="evidence" value="ECO:0007669"/>
    <property type="project" value="UniProtKB-SubCell"/>
</dbReference>
<keyword evidence="6" id="KW-1133">Transmembrane helix</keyword>
<evidence type="ECO:0000313" key="12">
    <source>
        <dbReference type="Proteomes" id="UP000472262"/>
    </source>
</evidence>
<keyword evidence="7" id="KW-0496">Mitochondrion</keyword>
<reference evidence="11" key="1">
    <citation type="submission" date="2025-08" db="UniProtKB">
        <authorList>
            <consortium name="Ensembl"/>
        </authorList>
    </citation>
    <scope>IDENTIFICATION</scope>
</reference>
<evidence type="ECO:0000256" key="9">
    <source>
        <dbReference type="PROSITE-ProRule" id="PRU00282"/>
    </source>
</evidence>
<evidence type="ECO:0000256" key="10">
    <source>
        <dbReference type="RuleBase" id="RU000488"/>
    </source>
</evidence>
<reference evidence="11" key="2">
    <citation type="submission" date="2025-09" db="UniProtKB">
        <authorList>
            <consortium name="Ensembl"/>
        </authorList>
    </citation>
    <scope>IDENTIFICATION</scope>
</reference>
<dbReference type="InParanoid" id="A0A672P679"/>
<name>A0A672P679_SINGR</name>
<accession>A0A672P679</accession>
<evidence type="ECO:0000256" key="3">
    <source>
        <dbReference type="ARBA" id="ARBA00022448"/>
    </source>
</evidence>
<keyword evidence="4 9" id="KW-0812">Transmembrane</keyword>
<feature type="repeat" description="Solcar" evidence="9">
    <location>
        <begin position="95"/>
        <end position="183"/>
    </location>
</feature>
<dbReference type="SUPFAM" id="SSF103506">
    <property type="entry name" value="Mitochondrial carrier"/>
    <property type="match status" value="1"/>
</dbReference>
<dbReference type="PROSITE" id="PS50920">
    <property type="entry name" value="SOLCAR"/>
    <property type="match status" value="1"/>
</dbReference>
<dbReference type="InterPro" id="IPR018108">
    <property type="entry name" value="MCP_transmembrane"/>
</dbReference>
<dbReference type="Gene3D" id="1.50.40.10">
    <property type="entry name" value="Mitochondrial carrier domain"/>
    <property type="match status" value="1"/>
</dbReference>
<evidence type="ECO:0000256" key="2">
    <source>
        <dbReference type="ARBA" id="ARBA00006375"/>
    </source>
</evidence>
<evidence type="ECO:0000256" key="4">
    <source>
        <dbReference type="ARBA" id="ARBA00022692"/>
    </source>
</evidence>
<evidence type="ECO:0000256" key="8">
    <source>
        <dbReference type="ARBA" id="ARBA00023136"/>
    </source>
</evidence>
<protein>
    <submittedName>
        <fullName evidence="11">Uncharacterized protein</fullName>
    </submittedName>
</protein>
<evidence type="ECO:0000256" key="7">
    <source>
        <dbReference type="ARBA" id="ARBA00023128"/>
    </source>
</evidence>
<dbReference type="Ensembl" id="ENSSGRT00000062833.1">
    <property type="protein sequence ID" value="ENSSGRP00000058887.1"/>
    <property type="gene ID" value="ENSSGRG00000030622.1"/>
</dbReference>
<evidence type="ECO:0000313" key="11">
    <source>
        <dbReference type="Ensembl" id="ENSSGRP00000058887.1"/>
    </source>
</evidence>
<proteinExistence type="inferred from homology"/>
<dbReference type="Proteomes" id="UP000472262">
    <property type="component" value="Unassembled WGS sequence"/>
</dbReference>
<evidence type="ECO:0000256" key="6">
    <source>
        <dbReference type="ARBA" id="ARBA00022989"/>
    </source>
</evidence>
<comment type="similarity">
    <text evidence="2 10">Belongs to the mitochondrial carrier (TC 2.A.29) family.</text>
</comment>